<evidence type="ECO:0000313" key="2">
    <source>
        <dbReference type="Proteomes" id="UP000321192"/>
    </source>
</evidence>
<sequence length="136" mass="14894">MAHDVTLAHLGRPLRLAEGLVADGHDVTLAASAESARFLKNFPGRVHTLAPTGKARFIDNLAKGRPVFDFESLKRFTEEDEALLAALRPDLVIGDFRITLSISARRAGIPYATLTNAYWSPAFTPRFVVPNLPMVP</sequence>
<keyword evidence="1" id="KW-0808">Transferase</keyword>
<gene>
    <name evidence="1" type="ORF">E6Q80_13585</name>
</gene>
<name>A0A5C7SI31_THASP</name>
<dbReference type="GO" id="GO:0016740">
    <property type="term" value="F:transferase activity"/>
    <property type="evidence" value="ECO:0007669"/>
    <property type="project" value="UniProtKB-KW"/>
</dbReference>
<dbReference type="Gene3D" id="3.40.50.2000">
    <property type="entry name" value="Glycogen Phosphorylase B"/>
    <property type="match status" value="1"/>
</dbReference>
<evidence type="ECO:0000313" key="1">
    <source>
        <dbReference type="EMBL" id="TXH83437.1"/>
    </source>
</evidence>
<dbReference type="Proteomes" id="UP000321192">
    <property type="component" value="Unassembled WGS sequence"/>
</dbReference>
<reference evidence="1 2" key="1">
    <citation type="submission" date="2018-09" db="EMBL/GenBank/DDBJ databases">
        <title>Metagenome Assembled Genomes from an Advanced Water Purification Facility.</title>
        <authorList>
            <person name="Stamps B.W."/>
            <person name="Spear J.R."/>
        </authorList>
    </citation>
    <scope>NUCLEOTIDE SEQUENCE [LARGE SCALE GENOMIC DNA]</scope>
    <source>
        <strain evidence="1">Bin_27_1</strain>
    </source>
</reference>
<dbReference type="SUPFAM" id="SSF53756">
    <property type="entry name" value="UDP-Glycosyltransferase/glycogen phosphorylase"/>
    <property type="match status" value="1"/>
</dbReference>
<proteinExistence type="predicted"/>
<dbReference type="AlphaFoldDB" id="A0A5C7SI31"/>
<comment type="caution">
    <text evidence="1">The sequence shown here is derived from an EMBL/GenBank/DDBJ whole genome shotgun (WGS) entry which is preliminary data.</text>
</comment>
<feature type="non-terminal residue" evidence="1">
    <location>
        <position position="136"/>
    </location>
</feature>
<accession>A0A5C7SI31</accession>
<organism evidence="1 2">
    <name type="scientific">Thauera aminoaromatica</name>
    <dbReference type="NCBI Taxonomy" id="164330"/>
    <lineage>
        <taxon>Bacteria</taxon>
        <taxon>Pseudomonadati</taxon>
        <taxon>Pseudomonadota</taxon>
        <taxon>Betaproteobacteria</taxon>
        <taxon>Rhodocyclales</taxon>
        <taxon>Zoogloeaceae</taxon>
        <taxon>Thauera</taxon>
    </lineage>
</organism>
<protein>
    <submittedName>
        <fullName evidence="1">Glycosyl transferase family 1</fullName>
    </submittedName>
</protein>
<dbReference type="EMBL" id="SSFD01000212">
    <property type="protein sequence ID" value="TXH83437.1"/>
    <property type="molecule type" value="Genomic_DNA"/>
</dbReference>